<sequence>MSKTVACELENLILKAQQISFDGFKFLISSGKIKRLELYNSNVIKGNDEIVPYEDLLDLIPSLRTLELNYNPTRKFSPKFAEKNCFSNLENFKINELTKDFDFEEFLNSLKRKPKININLFS</sequence>
<proteinExistence type="predicted"/>
<name>A0AC35F8V1_9BILA</name>
<dbReference type="Proteomes" id="UP000887580">
    <property type="component" value="Unplaced"/>
</dbReference>
<reference evidence="2" key="1">
    <citation type="submission" date="2022-11" db="UniProtKB">
        <authorList>
            <consortium name="WormBaseParasite"/>
        </authorList>
    </citation>
    <scope>IDENTIFICATION</scope>
</reference>
<evidence type="ECO:0000313" key="1">
    <source>
        <dbReference type="Proteomes" id="UP000887580"/>
    </source>
</evidence>
<dbReference type="WBParaSite" id="PS1159_v2.g14960.t1">
    <property type="protein sequence ID" value="PS1159_v2.g14960.t1"/>
    <property type="gene ID" value="PS1159_v2.g14960"/>
</dbReference>
<evidence type="ECO:0000313" key="2">
    <source>
        <dbReference type="WBParaSite" id="PS1159_v2.g14960.t1"/>
    </source>
</evidence>
<protein>
    <submittedName>
        <fullName evidence="2">Uncharacterized protein</fullName>
    </submittedName>
</protein>
<organism evidence="1 2">
    <name type="scientific">Panagrolaimus sp. PS1159</name>
    <dbReference type="NCBI Taxonomy" id="55785"/>
    <lineage>
        <taxon>Eukaryota</taxon>
        <taxon>Metazoa</taxon>
        <taxon>Ecdysozoa</taxon>
        <taxon>Nematoda</taxon>
        <taxon>Chromadorea</taxon>
        <taxon>Rhabditida</taxon>
        <taxon>Tylenchina</taxon>
        <taxon>Panagrolaimomorpha</taxon>
        <taxon>Panagrolaimoidea</taxon>
        <taxon>Panagrolaimidae</taxon>
        <taxon>Panagrolaimus</taxon>
    </lineage>
</organism>
<accession>A0AC35F8V1</accession>